<dbReference type="GO" id="GO:0009408">
    <property type="term" value="P:response to heat"/>
    <property type="evidence" value="ECO:0007669"/>
    <property type="project" value="InterPro"/>
</dbReference>
<feature type="binding site" evidence="14">
    <location>
        <position position="164"/>
    </location>
    <ligand>
        <name>Zn(2+)</name>
        <dbReference type="ChEBI" id="CHEBI:29105"/>
        <label>1</label>
    </ligand>
</feature>
<dbReference type="CDD" id="cd06257">
    <property type="entry name" value="DnaJ"/>
    <property type="match status" value="1"/>
</dbReference>
<evidence type="ECO:0000259" key="17">
    <source>
        <dbReference type="PROSITE" id="PS51188"/>
    </source>
</evidence>
<dbReference type="FunFam" id="2.10.230.10:FF:000002">
    <property type="entry name" value="Molecular chaperone DnaJ"/>
    <property type="match status" value="1"/>
</dbReference>
<keyword evidence="19" id="KW-1185">Reference proteome</keyword>
<evidence type="ECO:0000256" key="5">
    <source>
        <dbReference type="ARBA" id="ARBA00022723"/>
    </source>
</evidence>
<dbReference type="GO" id="GO:0042026">
    <property type="term" value="P:protein refolding"/>
    <property type="evidence" value="ECO:0007669"/>
    <property type="project" value="TreeGrafter"/>
</dbReference>
<comment type="similarity">
    <text evidence="12 14">Belongs to the DnaJ family.</text>
</comment>
<dbReference type="AlphaFoldDB" id="A0A918WP63"/>
<dbReference type="SUPFAM" id="SSF57938">
    <property type="entry name" value="DnaJ/Hsp40 cysteine-rich domain"/>
    <property type="match status" value="1"/>
</dbReference>
<comment type="domain">
    <text evidence="14">The J domain is necessary and sufficient to stimulate DnaK ATPase activity. Zinc center 1 plays an important role in the autonomous, DnaK-independent chaperone activity of DnaJ. Zinc center 2 is essential for interaction with DnaK and for DnaJ activity.</text>
</comment>
<dbReference type="PANTHER" id="PTHR43096">
    <property type="entry name" value="DNAJ HOMOLOG 1, MITOCHONDRIAL-RELATED"/>
    <property type="match status" value="1"/>
</dbReference>
<comment type="subcellular location">
    <subcellularLocation>
        <location evidence="1 14">Cytoplasm</location>
    </subcellularLocation>
</comment>
<reference evidence="18" key="1">
    <citation type="journal article" date="2014" name="Int. J. Syst. Evol. Microbiol.">
        <title>Complete genome sequence of Corynebacterium casei LMG S-19264T (=DSM 44701T), isolated from a smear-ripened cheese.</title>
        <authorList>
            <consortium name="US DOE Joint Genome Institute (JGI-PGF)"/>
            <person name="Walter F."/>
            <person name="Albersmeier A."/>
            <person name="Kalinowski J."/>
            <person name="Ruckert C."/>
        </authorList>
    </citation>
    <scope>NUCLEOTIDE SEQUENCE</scope>
    <source>
        <strain evidence="18">KCTC 12988</strain>
    </source>
</reference>
<evidence type="ECO:0000256" key="7">
    <source>
        <dbReference type="ARBA" id="ARBA00022771"/>
    </source>
</evidence>
<dbReference type="GO" id="GO:0005737">
    <property type="term" value="C:cytoplasm"/>
    <property type="evidence" value="ECO:0007669"/>
    <property type="project" value="UniProtKB-SubCell"/>
</dbReference>
<evidence type="ECO:0000256" key="2">
    <source>
        <dbReference type="ARBA" id="ARBA00011738"/>
    </source>
</evidence>
<feature type="binding site" evidence="14">
    <location>
        <position position="199"/>
    </location>
    <ligand>
        <name>Zn(2+)</name>
        <dbReference type="ChEBI" id="CHEBI:29105"/>
        <label>2</label>
    </ligand>
</feature>
<keyword evidence="8 14" id="KW-0862">Zinc</keyword>
<dbReference type="InterPro" id="IPR036869">
    <property type="entry name" value="J_dom_sf"/>
</dbReference>
<evidence type="ECO:0000256" key="8">
    <source>
        <dbReference type="ARBA" id="ARBA00022833"/>
    </source>
</evidence>
<keyword evidence="9 14" id="KW-0346">Stress response</keyword>
<feature type="domain" description="J" evidence="16">
    <location>
        <begin position="5"/>
        <end position="70"/>
    </location>
</feature>
<evidence type="ECO:0000256" key="11">
    <source>
        <dbReference type="ARBA" id="ARBA00053423"/>
    </source>
</evidence>
<dbReference type="Pfam" id="PF00684">
    <property type="entry name" value="DnaJ_CXXCXGXG"/>
    <property type="match status" value="1"/>
</dbReference>
<accession>A0A918WP63</accession>
<keyword evidence="10 14" id="KW-0143">Chaperone</keyword>
<evidence type="ECO:0000259" key="16">
    <source>
        <dbReference type="PROSITE" id="PS50076"/>
    </source>
</evidence>
<dbReference type="PROSITE" id="PS50076">
    <property type="entry name" value="DNAJ_2"/>
    <property type="match status" value="1"/>
</dbReference>
<evidence type="ECO:0000256" key="3">
    <source>
        <dbReference type="ARBA" id="ARBA00022490"/>
    </source>
</evidence>
<dbReference type="NCBIfam" id="TIGR02349">
    <property type="entry name" value="DnaJ_bact"/>
    <property type="match status" value="1"/>
</dbReference>
<feature type="binding site" evidence="14">
    <location>
        <position position="161"/>
    </location>
    <ligand>
        <name>Zn(2+)</name>
        <dbReference type="ChEBI" id="CHEBI:29105"/>
        <label>1</label>
    </ligand>
</feature>
<feature type="binding site" evidence="14">
    <location>
        <position position="213"/>
    </location>
    <ligand>
        <name>Zn(2+)</name>
        <dbReference type="ChEBI" id="CHEBI:29105"/>
        <label>1</label>
    </ligand>
</feature>
<feature type="binding site" evidence="14">
    <location>
        <position position="177"/>
    </location>
    <ligand>
        <name>Zn(2+)</name>
        <dbReference type="ChEBI" id="CHEBI:29105"/>
        <label>2</label>
    </ligand>
</feature>
<dbReference type="Pfam" id="PF00226">
    <property type="entry name" value="DnaJ"/>
    <property type="match status" value="1"/>
</dbReference>
<dbReference type="PANTHER" id="PTHR43096:SF48">
    <property type="entry name" value="CHAPERONE PROTEIN DNAJ"/>
    <property type="match status" value="1"/>
</dbReference>
<feature type="zinc finger region" description="CR-type" evidence="15">
    <location>
        <begin position="148"/>
        <end position="225"/>
    </location>
</feature>
<keyword evidence="4 14" id="KW-0235">DNA replication</keyword>
<dbReference type="RefSeq" id="WP_189574352.1">
    <property type="nucleotide sequence ID" value="NZ_BMXI01000024.1"/>
</dbReference>
<dbReference type="InterPro" id="IPR012724">
    <property type="entry name" value="DnaJ"/>
</dbReference>
<keyword evidence="3 14" id="KW-0963">Cytoplasm</keyword>
<dbReference type="SMART" id="SM00271">
    <property type="entry name" value="DnaJ"/>
    <property type="match status" value="1"/>
</dbReference>
<dbReference type="GO" id="GO:0051082">
    <property type="term" value="F:unfolded protein binding"/>
    <property type="evidence" value="ECO:0007669"/>
    <property type="project" value="UniProtKB-UniRule"/>
</dbReference>
<dbReference type="FunFam" id="1.10.287.110:FF:000034">
    <property type="entry name" value="Chaperone protein DnaJ"/>
    <property type="match status" value="1"/>
</dbReference>
<dbReference type="HAMAP" id="MF_01152">
    <property type="entry name" value="DnaJ"/>
    <property type="match status" value="1"/>
</dbReference>
<evidence type="ECO:0000256" key="6">
    <source>
        <dbReference type="ARBA" id="ARBA00022737"/>
    </source>
</evidence>
<dbReference type="InterPro" id="IPR001623">
    <property type="entry name" value="DnaJ_domain"/>
</dbReference>
<evidence type="ECO:0000256" key="9">
    <source>
        <dbReference type="ARBA" id="ARBA00023016"/>
    </source>
</evidence>
<dbReference type="GO" id="GO:0006260">
    <property type="term" value="P:DNA replication"/>
    <property type="evidence" value="ECO:0007669"/>
    <property type="project" value="UniProtKB-KW"/>
</dbReference>
<organism evidence="18 19">
    <name type="scientific">Roseibacillus persicicus</name>
    <dbReference type="NCBI Taxonomy" id="454148"/>
    <lineage>
        <taxon>Bacteria</taxon>
        <taxon>Pseudomonadati</taxon>
        <taxon>Verrucomicrobiota</taxon>
        <taxon>Verrucomicrobiia</taxon>
        <taxon>Verrucomicrobiales</taxon>
        <taxon>Verrucomicrobiaceae</taxon>
        <taxon>Roseibacillus</taxon>
    </lineage>
</organism>
<protein>
    <recommendedName>
        <fullName evidence="13 14">Chaperone protein DnaJ</fullName>
    </recommendedName>
</protein>
<keyword evidence="5 14" id="KW-0479">Metal-binding</keyword>
<evidence type="ECO:0000256" key="1">
    <source>
        <dbReference type="ARBA" id="ARBA00004496"/>
    </source>
</evidence>
<evidence type="ECO:0000256" key="14">
    <source>
        <dbReference type="HAMAP-Rule" id="MF_01152"/>
    </source>
</evidence>
<feature type="domain" description="CR-type" evidence="17">
    <location>
        <begin position="148"/>
        <end position="225"/>
    </location>
</feature>
<dbReference type="Gene3D" id="1.10.287.110">
    <property type="entry name" value="DnaJ domain"/>
    <property type="match status" value="1"/>
</dbReference>
<evidence type="ECO:0000256" key="4">
    <source>
        <dbReference type="ARBA" id="ARBA00022705"/>
    </source>
</evidence>
<dbReference type="Proteomes" id="UP000644507">
    <property type="component" value="Unassembled WGS sequence"/>
</dbReference>
<dbReference type="InterPro" id="IPR036410">
    <property type="entry name" value="HSP_DnaJ_Cys-rich_dom_sf"/>
</dbReference>
<keyword evidence="7 14" id="KW-0863">Zinc-finger</keyword>
<dbReference type="InterPro" id="IPR001305">
    <property type="entry name" value="HSP_DnaJ_Cys-rich_dom"/>
</dbReference>
<keyword evidence="6 14" id="KW-0677">Repeat</keyword>
<evidence type="ECO:0000313" key="18">
    <source>
        <dbReference type="EMBL" id="GHC67403.1"/>
    </source>
</evidence>
<reference evidence="18" key="2">
    <citation type="submission" date="2020-09" db="EMBL/GenBank/DDBJ databases">
        <authorList>
            <person name="Sun Q."/>
            <person name="Kim S."/>
        </authorList>
    </citation>
    <scope>NUCLEOTIDE SEQUENCE</scope>
    <source>
        <strain evidence="18">KCTC 12988</strain>
    </source>
</reference>
<dbReference type="GO" id="GO:0008270">
    <property type="term" value="F:zinc ion binding"/>
    <property type="evidence" value="ECO:0007669"/>
    <property type="project" value="UniProtKB-UniRule"/>
</dbReference>
<dbReference type="Gene3D" id="2.60.260.20">
    <property type="entry name" value="Urease metallochaperone UreE, N-terminal domain"/>
    <property type="match status" value="2"/>
</dbReference>
<feature type="binding site" evidence="14">
    <location>
        <position position="180"/>
    </location>
    <ligand>
        <name>Zn(2+)</name>
        <dbReference type="ChEBI" id="CHEBI:29105"/>
        <label>2</label>
    </ligand>
</feature>
<dbReference type="NCBIfam" id="NF008035">
    <property type="entry name" value="PRK10767.1"/>
    <property type="match status" value="1"/>
</dbReference>
<dbReference type="FunFam" id="2.60.260.20:FF:000004">
    <property type="entry name" value="Molecular chaperone DnaJ"/>
    <property type="match status" value="1"/>
</dbReference>
<name>A0A918WP63_9BACT</name>
<comment type="function">
    <text evidence="11 14">Participates actively in the response to hyperosmotic and heat shock by preventing the aggregation of stress-denatured proteins and by disaggregating proteins, also in an autonomous, DnaK-independent fashion. Unfolded proteins bind initially to DnaJ; upon interaction with the DnaJ-bound protein, DnaK hydrolyzes its bound ATP, resulting in the formation of a stable complex. GrpE releases ADP from DnaK; ATP binding to DnaK triggers the release of the substrate protein, thus completing the reaction cycle. Several rounds of ATP-dependent interactions between DnaJ, DnaK and GrpE are required for fully efficient folding. Also involved, together with DnaK and GrpE, in the DNA replication of plasmids through activation of initiation proteins.</text>
</comment>
<dbReference type="SUPFAM" id="SSF49493">
    <property type="entry name" value="HSP40/DnaJ peptide-binding domain"/>
    <property type="match status" value="2"/>
</dbReference>
<dbReference type="InterPro" id="IPR008971">
    <property type="entry name" value="HSP40/DnaJ_pept-bd"/>
</dbReference>
<dbReference type="SUPFAM" id="SSF46565">
    <property type="entry name" value="Chaperone J-domain"/>
    <property type="match status" value="1"/>
</dbReference>
<dbReference type="Gene3D" id="2.10.230.10">
    <property type="entry name" value="Heat shock protein DnaJ, cysteine-rich domain"/>
    <property type="match status" value="1"/>
</dbReference>
<evidence type="ECO:0000256" key="13">
    <source>
        <dbReference type="ARBA" id="ARBA00067609"/>
    </source>
</evidence>
<sequence length="385" mass="40826">MADRDFYEVLGVSKGATASEIKKAYRKMAMKFHPDQNPDDPKAEEKFKELGEAYQVLSDEDKRAAYDRYGHAAFKQGGMGGGGGGFGGGFGDPMDIFSQVFGGAFGGGGGGFEDLFGGGGRRRDPSGKQRGSDLRYDLEITLEEAATGADKELELERAMPCSTCKSTGSKGGGSRPCTTCGGRGAVTRQAGIFVQQTTCPECRGAGQVIADPCNDCHGDGRVEKSDRIKIKIPAGVDDGIRLRSSGNGDAGMRGGPSGDLYVFLHVRAHNVFQREDNDLFCEVPVPFATAALGGEIDVPTLEGKASIKVPAGTQGGTTFRLRGRGMPEVGGGRKGDLHIQASVEVPTNLDSGQKEKLREFAESIGQKNSPMQEGFLERAKKFFGK</sequence>
<comment type="caution">
    <text evidence="18">The sequence shown here is derived from an EMBL/GenBank/DDBJ whole genome shotgun (WGS) entry which is preliminary data.</text>
</comment>
<evidence type="ECO:0000256" key="12">
    <source>
        <dbReference type="ARBA" id="ARBA00061004"/>
    </source>
</evidence>
<dbReference type="CDD" id="cd10747">
    <property type="entry name" value="DnaJ_C"/>
    <property type="match status" value="1"/>
</dbReference>
<evidence type="ECO:0000313" key="19">
    <source>
        <dbReference type="Proteomes" id="UP000644507"/>
    </source>
</evidence>
<dbReference type="InterPro" id="IPR018253">
    <property type="entry name" value="DnaJ_domain_CS"/>
</dbReference>
<comment type="caution">
    <text evidence="14">Lacks conserved residue(s) required for the propagation of feature annotation.</text>
</comment>
<dbReference type="GO" id="GO:0031072">
    <property type="term" value="F:heat shock protein binding"/>
    <property type="evidence" value="ECO:0007669"/>
    <property type="project" value="InterPro"/>
</dbReference>
<evidence type="ECO:0000256" key="10">
    <source>
        <dbReference type="ARBA" id="ARBA00023186"/>
    </source>
</evidence>
<dbReference type="PROSITE" id="PS51188">
    <property type="entry name" value="ZF_CR"/>
    <property type="match status" value="1"/>
</dbReference>
<comment type="subunit">
    <text evidence="2 14">Homodimer.</text>
</comment>
<dbReference type="PRINTS" id="PR00625">
    <property type="entry name" value="JDOMAIN"/>
</dbReference>
<dbReference type="CDD" id="cd10719">
    <property type="entry name" value="DnaJ_zf"/>
    <property type="match status" value="1"/>
</dbReference>
<dbReference type="Pfam" id="PF01556">
    <property type="entry name" value="DnaJ_C"/>
    <property type="match status" value="1"/>
</dbReference>
<dbReference type="GO" id="GO:0005524">
    <property type="term" value="F:ATP binding"/>
    <property type="evidence" value="ECO:0007669"/>
    <property type="project" value="InterPro"/>
</dbReference>
<comment type="cofactor">
    <cofactor evidence="14">
        <name>Zn(2+)</name>
        <dbReference type="ChEBI" id="CHEBI:29105"/>
    </cofactor>
    <text evidence="14">Binds 2 Zn(2+) ions per monomer.</text>
</comment>
<gene>
    <name evidence="14 18" type="primary">dnaJ</name>
    <name evidence="18" type="ORF">GCM10007100_39310</name>
</gene>
<dbReference type="EMBL" id="BMXI01000024">
    <property type="protein sequence ID" value="GHC67403.1"/>
    <property type="molecule type" value="Genomic_DNA"/>
</dbReference>
<evidence type="ECO:0000256" key="15">
    <source>
        <dbReference type="PROSITE-ProRule" id="PRU00546"/>
    </source>
</evidence>
<proteinExistence type="inferred from homology"/>
<feature type="binding site" evidence="14">
    <location>
        <position position="216"/>
    </location>
    <ligand>
        <name>Zn(2+)</name>
        <dbReference type="ChEBI" id="CHEBI:29105"/>
        <label>1</label>
    </ligand>
</feature>
<dbReference type="InterPro" id="IPR002939">
    <property type="entry name" value="DnaJ_C"/>
</dbReference>
<dbReference type="PROSITE" id="PS00636">
    <property type="entry name" value="DNAJ_1"/>
    <property type="match status" value="1"/>
</dbReference>
<feature type="binding site" evidence="14">
    <location>
        <position position="202"/>
    </location>
    <ligand>
        <name>Zn(2+)</name>
        <dbReference type="ChEBI" id="CHEBI:29105"/>
        <label>2</label>
    </ligand>
</feature>